<reference evidence="2" key="1">
    <citation type="submission" date="2019-09" db="EMBL/GenBank/DDBJ databases">
        <title>Draft genome information of white flower Hibiscus syriacus.</title>
        <authorList>
            <person name="Kim Y.-M."/>
        </authorList>
    </citation>
    <scope>NUCLEOTIDE SEQUENCE [LARGE SCALE GENOMIC DNA]</scope>
    <source>
        <strain evidence="2">YM2019G1</strain>
    </source>
</reference>
<feature type="compositionally biased region" description="Polar residues" evidence="1">
    <location>
        <begin position="274"/>
        <end position="302"/>
    </location>
</feature>
<dbReference type="EMBL" id="VEPZ02000855">
    <property type="protein sequence ID" value="KAE8715953.1"/>
    <property type="molecule type" value="Genomic_DNA"/>
</dbReference>
<accession>A0A6A3BH12</accession>
<sequence length="512" mass="55519">MVLGWADMCDVYGGAYGLPLAASESESITITALMKIYAFEIAAGRKVDMLPEIAVLKFFQHLLARTSKGINTQIDEGKFDHGSYSITMRFLSVFSYDLAVKKINQAWAGCQTGSKGNTTTTLLQRAFDLLYSRIEPTRWRTVCQFFIGRVIGFLLNRLQQCAYELQAVIGLDAHAVECIMPSDASCEDIEVDKGLSFLDGYIQEAIEKGAQPYIPDSERSGVLNMDNFRSQDHHESSHGLRLEAYELPKPAVQSRIPQTLLPSTEIVPVPEPVSTYTPETSTSNSTSQKTVNGAAQVDGPSTVNYTCETYASRKPQVEISHEKQKLAASLFGGSSKLEKRPATGHKVSKASSHMVEKSHVPNSSMELASEKTAPAQPPPDLLDLGEPTGTSTAPSLDPFKQLEDLLDITQDASAANGATAASGSPDVMALYADTHVGIHNKDDADLLSGMSNPYVTNMPGATARSQPAQGSSKGSNPKDSLEKDALVRQMGVNPSSQPKLVQRFTWVNSIYE</sequence>
<keyword evidence="3" id="KW-1185">Reference proteome</keyword>
<evidence type="ECO:0000256" key="1">
    <source>
        <dbReference type="SAM" id="MobiDB-lite"/>
    </source>
</evidence>
<organism evidence="2 3">
    <name type="scientific">Hibiscus syriacus</name>
    <name type="common">Rose of Sharon</name>
    <dbReference type="NCBI Taxonomy" id="106335"/>
    <lineage>
        <taxon>Eukaryota</taxon>
        <taxon>Viridiplantae</taxon>
        <taxon>Streptophyta</taxon>
        <taxon>Embryophyta</taxon>
        <taxon>Tracheophyta</taxon>
        <taxon>Spermatophyta</taxon>
        <taxon>Magnoliopsida</taxon>
        <taxon>eudicotyledons</taxon>
        <taxon>Gunneridae</taxon>
        <taxon>Pentapetalae</taxon>
        <taxon>rosids</taxon>
        <taxon>malvids</taxon>
        <taxon>Malvales</taxon>
        <taxon>Malvaceae</taxon>
        <taxon>Malvoideae</taxon>
        <taxon>Hibiscus</taxon>
    </lineage>
</organism>
<protein>
    <submittedName>
        <fullName evidence="2">Uncharacterized protein</fullName>
    </submittedName>
</protein>
<feature type="region of interest" description="Disordered" evidence="1">
    <location>
        <begin position="455"/>
        <end position="498"/>
    </location>
</feature>
<feature type="region of interest" description="Disordered" evidence="1">
    <location>
        <begin position="336"/>
        <end position="397"/>
    </location>
</feature>
<dbReference type="Proteomes" id="UP000436088">
    <property type="component" value="Unassembled WGS sequence"/>
</dbReference>
<gene>
    <name evidence="2" type="ORF">F3Y22_tig00110156pilonHSYRG00044</name>
</gene>
<evidence type="ECO:0000313" key="2">
    <source>
        <dbReference type="EMBL" id="KAE8715953.1"/>
    </source>
</evidence>
<name>A0A6A3BH12_HIBSY</name>
<evidence type="ECO:0000313" key="3">
    <source>
        <dbReference type="Proteomes" id="UP000436088"/>
    </source>
</evidence>
<feature type="compositionally biased region" description="Polar residues" evidence="1">
    <location>
        <begin position="463"/>
        <end position="478"/>
    </location>
</feature>
<proteinExistence type="predicted"/>
<comment type="caution">
    <text evidence="2">The sequence shown here is derived from an EMBL/GenBank/DDBJ whole genome shotgun (WGS) entry which is preliminary data.</text>
</comment>
<dbReference type="AlphaFoldDB" id="A0A6A3BH12"/>
<feature type="region of interest" description="Disordered" evidence="1">
    <location>
        <begin position="256"/>
        <end position="302"/>
    </location>
</feature>